<evidence type="ECO:0000256" key="3">
    <source>
        <dbReference type="ARBA" id="ARBA00022989"/>
    </source>
</evidence>
<gene>
    <name evidence="6" type="ORF">KAR29_08965</name>
</gene>
<feature type="transmembrane region" description="Helical" evidence="5">
    <location>
        <begin position="72"/>
        <end position="89"/>
    </location>
</feature>
<evidence type="ECO:0000256" key="2">
    <source>
        <dbReference type="ARBA" id="ARBA00022692"/>
    </source>
</evidence>
<dbReference type="PANTHER" id="PTHR33514">
    <property type="entry name" value="PROTEIN ABCI12, CHLOROPLASTIC"/>
    <property type="match status" value="1"/>
</dbReference>
<dbReference type="Proteomes" id="UP000671879">
    <property type="component" value="Chromosome"/>
</dbReference>
<dbReference type="KEGG" id="aram:KAR29_08965"/>
<evidence type="ECO:0000256" key="5">
    <source>
        <dbReference type="SAM" id="Phobius"/>
    </source>
</evidence>
<dbReference type="CDD" id="cd16914">
    <property type="entry name" value="EcfT"/>
    <property type="match status" value="1"/>
</dbReference>
<evidence type="ECO:0000313" key="6">
    <source>
        <dbReference type="EMBL" id="QTX31496.1"/>
    </source>
</evidence>
<comment type="subcellular location">
    <subcellularLocation>
        <location evidence="1">Membrane</location>
        <topology evidence="1">Multi-pass membrane protein</topology>
    </subcellularLocation>
</comment>
<dbReference type="Pfam" id="PF02361">
    <property type="entry name" value="CbiQ"/>
    <property type="match status" value="1"/>
</dbReference>
<keyword evidence="2 5" id="KW-0812">Transmembrane</keyword>
<feature type="transmembrane region" description="Helical" evidence="5">
    <location>
        <begin position="248"/>
        <end position="268"/>
    </location>
</feature>
<organism evidence="6 7">
    <name type="scientific">Aminithiophilus ramosus</name>
    <dbReference type="NCBI Taxonomy" id="3029084"/>
    <lineage>
        <taxon>Bacteria</taxon>
        <taxon>Thermotogati</taxon>
        <taxon>Synergistota</taxon>
        <taxon>Synergistia</taxon>
        <taxon>Synergistales</taxon>
        <taxon>Aminithiophilaceae</taxon>
        <taxon>Aminithiophilus</taxon>
    </lineage>
</organism>
<accession>A0A9Q7EXZ3</accession>
<dbReference type="PANTHER" id="PTHR33514:SF13">
    <property type="entry name" value="PROTEIN ABCI12, CHLOROPLASTIC"/>
    <property type="match status" value="1"/>
</dbReference>
<proteinExistence type="predicted"/>
<reference evidence="7" key="1">
    <citation type="submission" date="2021-04" db="EMBL/GenBank/DDBJ databases">
        <title>A novel Synergistetes isolate from a pyrite-forming mixed culture.</title>
        <authorList>
            <person name="Bunk B."/>
            <person name="Sproer C."/>
            <person name="Spring S."/>
            <person name="Pester M."/>
        </authorList>
    </citation>
    <scope>NUCLEOTIDE SEQUENCE [LARGE SCALE GENOMIC DNA]</scope>
    <source>
        <strain evidence="7">J.5.4.2-T.3.5.2</strain>
    </source>
</reference>
<dbReference type="InterPro" id="IPR003339">
    <property type="entry name" value="ABC/ECF_trnsptr_transmembrane"/>
</dbReference>
<evidence type="ECO:0000256" key="4">
    <source>
        <dbReference type="ARBA" id="ARBA00023136"/>
    </source>
</evidence>
<dbReference type="RefSeq" id="WP_274372662.1">
    <property type="nucleotide sequence ID" value="NZ_CP072943.1"/>
</dbReference>
<feature type="transmembrane region" description="Helical" evidence="5">
    <location>
        <begin position="47"/>
        <end position="65"/>
    </location>
</feature>
<evidence type="ECO:0000313" key="7">
    <source>
        <dbReference type="Proteomes" id="UP000671879"/>
    </source>
</evidence>
<dbReference type="GO" id="GO:0005886">
    <property type="term" value="C:plasma membrane"/>
    <property type="evidence" value="ECO:0007669"/>
    <property type="project" value="UniProtKB-ARBA"/>
</dbReference>
<evidence type="ECO:0000256" key="1">
    <source>
        <dbReference type="ARBA" id="ARBA00004141"/>
    </source>
</evidence>
<dbReference type="AlphaFoldDB" id="A0A9Q7EXZ3"/>
<feature type="transmembrane region" description="Helical" evidence="5">
    <location>
        <begin position="118"/>
        <end position="135"/>
    </location>
</feature>
<name>A0A9Q7EXZ3_9BACT</name>
<keyword evidence="7" id="KW-1185">Reference proteome</keyword>
<sequence>MQFLNHMTLGQYVPADSFVHHLDPRCKIVAAVALLTGVFLVSDLRLFPLWALLLPCLAFLARIPLTMVLRSARPVVVLVLLTALIHVFFTKGEAIWQWGIVSITGEGLVMAARMGLRLFFLVLFAGLLTLTTSPMELSDGLERLFSPLTPLGFPAHDLAMMMTIALRFIPTLLDETDRIMKAQLARGADLDRGNVVRRLRAFIPVLVPLFVIVFQRADDLATAMEARGYRGGRGRTRLNPLKWRLRDGAALAVVVAVVAAAVVADRILL</sequence>
<keyword evidence="4 5" id="KW-0472">Membrane</keyword>
<dbReference type="EMBL" id="CP072943">
    <property type="protein sequence ID" value="QTX31496.1"/>
    <property type="molecule type" value="Genomic_DNA"/>
</dbReference>
<keyword evidence="3 5" id="KW-1133">Transmembrane helix</keyword>
<protein>
    <submittedName>
        <fullName evidence="6">Energy-coupling factor transporter transmembrane protein EcfT</fullName>
    </submittedName>
</protein>